<protein>
    <submittedName>
        <fullName evidence="4">DUF4708 domain-containing protein</fullName>
    </submittedName>
</protein>
<evidence type="ECO:0000259" key="2">
    <source>
        <dbReference type="Pfam" id="PF15813"/>
    </source>
</evidence>
<name>A0A914WX71_9BILA</name>
<dbReference type="WBParaSite" id="PSAMB.scaffold5181size12411.g26042.t1">
    <property type="protein sequence ID" value="PSAMB.scaffold5181size12411.g26042.t1"/>
    <property type="gene ID" value="PSAMB.scaffold5181size12411.g26042"/>
</dbReference>
<keyword evidence="3" id="KW-1185">Reference proteome</keyword>
<feature type="domain" description="DUF4708" evidence="2">
    <location>
        <begin position="175"/>
        <end position="251"/>
    </location>
</feature>
<feature type="domain" description="DUF4708" evidence="2">
    <location>
        <begin position="12"/>
        <end position="143"/>
    </location>
</feature>
<dbReference type="Pfam" id="PF15813">
    <property type="entry name" value="DUF4708"/>
    <property type="match status" value="2"/>
</dbReference>
<dbReference type="Proteomes" id="UP000887566">
    <property type="component" value="Unplaced"/>
</dbReference>
<dbReference type="InterPro" id="IPR031643">
    <property type="entry name" value="DUF4708"/>
</dbReference>
<sequence>MLIEIPRAPLDELAAFFLRIKEERLENGPCRHQVQHALARELLELRNVGDSLLAPTTTLDQILIVGRKEVLHSSAFADDIAVRQLKILRELRVEAWMVEACFKFTLLNRLAPEWNRVGVALIQGSEFLGDSGRLKLRRLLVEVHCTTSGQMYLKLPPDLCKMFPLEPWQLGKPVQPRWCFMLPKLSRGEVIDVREDLPADSQFADYDELRQYWMDSYGYSLPPAAPPVYFDVVFYGLRNEVFTYPSYCVLTAEPAVYPSDEETRKRIVHDFAEQLAAKIPSVCGQPMLIDTVLDHPPPLPLPLRTPLAQRNPLLKHQRPIINHMPIQKRPPVDHDNEPKAKRKPRVF</sequence>
<organism evidence="3 4">
    <name type="scientific">Plectus sambesii</name>
    <dbReference type="NCBI Taxonomy" id="2011161"/>
    <lineage>
        <taxon>Eukaryota</taxon>
        <taxon>Metazoa</taxon>
        <taxon>Ecdysozoa</taxon>
        <taxon>Nematoda</taxon>
        <taxon>Chromadorea</taxon>
        <taxon>Plectida</taxon>
        <taxon>Plectina</taxon>
        <taxon>Plectoidea</taxon>
        <taxon>Plectidae</taxon>
        <taxon>Plectus</taxon>
    </lineage>
</organism>
<dbReference type="PANTHER" id="PTHR28495">
    <property type="entry name" value="HYPOTHETICAL PROTEIN LOC100359752"/>
    <property type="match status" value="1"/>
</dbReference>
<evidence type="ECO:0000313" key="4">
    <source>
        <dbReference type="WBParaSite" id="PSAMB.scaffold5181size12411.g26042.t1"/>
    </source>
</evidence>
<feature type="compositionally biased region" description="Basic and acidic residues" evidence="1">
    <location>
        <begin position="330"/>
        <end position="339"/>
    </location>
</feature>
<dbReference type="PANTHER" id="PTHR28495:SF1">
    <property type="entry name" value="GENE, 17266-RELATED"/>
    <property type="match status" value="1"/>
</dbReference>
<reference evidence="4" key="1">
    <citation type="submission" date="2022-11" db="UniProtKB">
        <authorList>
            <consortium name="WormBaseParasite"/>
        </authorList>
    </citation>
    <scope>IDENTIFICATION</scope>
</reference>
<proteinExistence type="predicted"/>
<accession>A0A914WX71</accession>
<evidence type="ECO:0000313" key="3">
    <source>
        <dbReference type="Proteomes" id="UP000887566"/>
    </source>
</evidence>
<evidence type="ECO:0000256" key="1">
    <source>
        <dbReference type="SAM" id="MobiDB-lite"/>
    </source>
</evidence>
<feature type="region of interest" description="Disordered" evidence="1">
    <location>
        <begin position="324"/>
        <end position="347"/>
    </location>
</feature>
<dbReference type="AlphaFoldDB" id="A0A914WX71"/>